<protein>
    <recommendedName>
        <fullName evidence="5">CENP-V/GFA domain-containing protein</fullName>
    </recommendedName>
</protein>
<dbReference type="InterPro" id="IPR006913">
    <property type="entry name" value="CENP-V/GFA"/>
</dbReference>
<dbReference type="Gene3D" id="3.90.1590.10">
    <property type="entry name" value="glutathione-dependent formaldehyde- activating enzyme (gfa)"/>
    <property type="match status" value="2"/>
</dbReference>
<keyword evidence="7" id="KW-1185">Reference proteome</keyword>
<dbReference type="PROSITE" id="PS51891">
    <property type="entry name" value="CENP_V_GFA"/>
    <property type="match status" value="1"/>
</dbReference>
<sequence>MRSMTQCGEVSISCLCGAVKQTVVLCSTESGSGPLGVDLCHCYNCRHTSGLLCVSYAPIQEPWSLDGLVTYPDESTQPSITASRRYFCGTCGCHVFRRSADNGDRTRGSWEVATGIIIGPVGADKVEDEKDEPLLRYARHINIGSTKDGGLSPFIKLAEETFPSTTNNSQIDHGEDKDSNAVLEAHCHCKTVRFFITRPDASSHLPRSGFPDLTVPFATSPQDVITNPRDEKWWLRPQSKDNPNLTRYLAGTCACRSCRLASGFEIQTWAFVPRSNIFFLSPAFSSSASSPSPALTNPSPSQDAVPLDFPALQQTYSPLRGYESSPGVFREFCARCGASVFWHDVFRPDLVDVSVGLLAAEEEEEGGCERRDGWIGGAGE</sequence>
<reference evidence="6 7" key="1">
    <citation type="journal article" date="2024" name="Front Chem Biol">
        <title>Unveiling the potential of Daldinia eschscholtzii MFLUCC 19-0629 through bioactivity and bioinformatics studies for enhanced sustainable agriculture production.</title>
        <authorList>
            <person name="Brooks S."/>
            <person name="Weaver J.A."/>
            <person name="Klomchit A."/>
            <person name="Alharthi S.A."/>
            <person name="Onlamun T."/>
            <person name="Nurani R."/>
            <person name="Vong T.K."/>
            <person name="Alberti F."/>
            <person name="Greco C."/>
        </authorList>
    </citation>
    <scope>NUCLEOTIDE SEQUENCE [LARGE SCALE GENOMIC DNA]</scope>
    <source>
        <strain evidence="6">MFLUCC 19-0629</strain>
    </source>
</reference>
<dbReference type="AlphaFoldDB" id="A0AAX6MW66"/>
<dbReference type="PANTHER" id="PTHR33337">
    <property type="entry name" value="GFA DOMAIN-CONTAINING PROTEIN"/>
    <property type="match status" value="1"/>
</dbReference>
<evidence type="ECO:0000313" key="7">
    <source>
        <dbReference type="Proteomes" id="UP001369815"/>
    </source>
</evidence>
<proteinExistence type="inferred from homology"/>
<keyword evidence="2" id="KW-0479">Metal-binding</keyword>
<name>A0AAX6MW66_9PEZI</name>
<dbReference type="InterPro" id="IPR011057">
    <property type="entry name" value="Mss4-like_sf"/>
</dbReference>
<dbReference type="PANTHER" id="PTHR33337:SF30">
    <property type="entry name" value="DUF636 DOMAIN PROTEIN (AFU_ORTHOLOGUE AFUA_1G03180)"/>
    <property type="match status" value="1"/>
</dbReference>
<organism evidence="6 7">
    <name type="scientific">Daldinia eschscholtzii</name>
    <dbReference type="NCBI Taxonomy" id="292717"/>
    <lineage>
        <taxon>Eukaryota</taxon>
        <taxon>Fungi</taxon>
        <taxon>Dikarya</taxon>
        <taxon>Ascomycota</taxon>
        <taxon>Pezizomycotina</taxon>
        <taxon>Sordariomycetes</taxon>
        <taxon>Xylariomycetidae</taxon>
        <taxon>Xylariales</taxon>
        <taxon>Hypoxylaceae</taxon>
        <taxon>Daldinia</taxon>
    </lineage>
</organism>
<dbReference type="EMBL" id="JBANMG010000002">
    <property type="protein sequence ID" value="KAK6956422.1"/>
    <property type="molecule type" value="Genomic_DNA"/>
</dbReference>
<gene>
    <name evidence="6" type="ORF">Daesc_001699</name>
</gene>
<dbReference type="Pfam" id="PF04828">
    <property type="entry name" value="GFA"/>
    <property type="match status" value="1"/>
</dbReference>
<feature type="domain" description="CENP-V/GFA" evidence="5">
    <location>
        <begin position="6"/>
        <end position="127"/>
    </location>
</feature>
<evidence type="ECO:0000256" key="1">
    <source>
        <dbReference type="ARBA" id="ARBA00005495"/>
    </source>
</evidence>
<keyword evidence="3" id="KW-0862">Zinc</keyword>
<evidence type="ECO:0000256" key="4">
    <source>
        <dbReference type="ARBA" id="ARBA00023239"/>
    </source>
</evidence>
<evidence type="ECO:0000259" key="5">
    <source>
        <dbReference type="PROSITE" id="PS51891"/>
    </source>
</evidence>
<dbReference type="GO" id="GO:0046872">
    <property type="term" value="F:metal ion binding"/>
    <property type="evidence" value="ECO:0007669"/>
    <property type="project" value="UniProtKB-KW"/>
</dbReference>
<evidence type="ECO:0000256" key="3">
    <source>
        <dbReference type="ARBA" id="ARBA00022833"/>
    </source>
</evidence>
<keyword evidence="4" id="KW-0456">Lyase</keyword>
<accession>A0AAX6MW66</accession>
<evidence type="ECO:0000313" key="6">
    <source>
        <dbReference type="EMBL" id="KAK6956422.1"/>
    </source>
</evidence>
<evidence type="ECO:0000256" key="2">
    <source>
        <dbReference type="ARBA" id="ARBA00022723"/>
    </source>
</evidence>
<comment type="caution">
    <text evidence="6">The sequence shown here is derived from an EMBL/GenBank/DDBJ whole genome shotgun (WGS) entry which is preliminary data.</text>
</comment>
<dbReference type="SUPFAM" id="SSF51316">
    <property type="entry name" value="Mss4-like"/>
    <property type="match status" value="2"/>
</dbReference>
<comment type="similarity">
    <text evidence="1">Belongs to the Gfa family.</text>
</comment>
<dbReference type="Proteomes" id="UP001369815">
    <property type="component" value="Unassembled WGS sequence"/>
</dbReference>
<dbReference type="GO" id="GO:0016846">
    <property type="term" value="F:carbon-sulfur lyase activity"/>
    <property type="evidence" value="ECO:0007669"/>
    <property type="project" value="InterPro"/>
</dbReference>